<evidence type="ECO:0000256" key="1">
    <source>
        <dbReference type="ARBA" id="ARBA00001946"/>
    </source>
</evidence>
<dbReference type="GO" id="GO:0005634">
    <property type="term" value="C:nucleus"/>
    <property type="evidence" value="ECO:0007669"/>
    <property type="project" value="TreeGrafter"/>
</dbReference>
<dbReference type="GO" id="GO:0030688">
    <property type="term" value="C:preribosome, small subunit precursor"/>
    <property type="evidence" value="ECO:0007669"/>
    <property type="project" value="TreeGrafter"/>
</dbReference>
<proteinExistence type="inferred from homology"/>
<sequence length="454" mass="51760">MKLDVTAMRYLTKEHFRVLTAIEMGMKNHEVVPVELITSIAKLRHGGVQKILSHLLRNKLIAHDGNAYDGFRLTYNGYDYLALRVFLQRGHITGLGRQIGVGKESDIYLATQEDGTEVAIKFHRLGRTSFRAVKSKRDYLKNRKSVSWFYMSRLSAMKEYAFLKALYDRDFPTPTPIDCNRHAICMSLVDGYPLNQVRRLANSKDAYDTAMSIVVRLAEYGLVHCDFNEFNIMIGDDGKITMIDFPQMISTSHPNAAELFDRDVHGLVKFFSRLQGGAYTPDVSVSTAKYFLAVTYMLRVPKLKDIVADENVHLDEDVEASGFGKEFGEKVHDLSIFSAHQNIDESDSDDDYEDDSEEEEEGGENEDDNDEEVPDLVHGVQNTVIDSQTNGTDEENSENEDNEEEQDAFAVENEIIKQRVQRDRQARQKASGKRRSRNSSKLSIKGKLYHKNDW</sequence>
<dbReference type="SUPFAM" id="SSF46785">
    <property type="entry name" value="Winged helix' DNA-binding domain"/>
    <property type="match status" value="1"/>
</dbReference>
<evidence type="ECO:0000256" key="7">
    <source>
        <dbReference type="ARBA" id="ARBA00022741"/>
    </source>
</evidence>
<keyword evidence="8 17" id="KW-0418">Kinase</keyword>
<dbReference type="PANTHER" id="PTHR45852:SF1">
    <property type="entry name" value="SERINE_THREONINE-PROTEIN KINASE RIO2"/>
    <property type="match status" value="1"/>
</dbReference>
<reference evidence="17" key="1">
    <citation type="submission" date="2023-08" db="EMBL/GenBank/DDBJ databases">
        <title>Reference Genome Resource for the Citrus Pathogen Phytophthora citrophthora.</title>
        <authorList>
            <person name="Moller H."/>
            <person name="Coetzee B."/>
            <person name="Rose L.J."/>
            <person name="Van Niekerk J.M."/>
        </authorList>
    </citation>
    <scope>NUCLEOTIDE SEQUENCE</scope>
    <source>
        <strain evidence="17">STE-U-9442</strain>
    </source>
</reference>
<dbReference type="Gene3D" id="1.10.510.10">
    <property type="entry name" value="Transferase(Phosphotransferase) domain 1"/>
    <property type="match status" value="1"/>
</dbReference>
<dbReference type="InterPro" id="IPR030484">
    <property type="entry name" value="Rio2"/>
</dbReference>
<feature type="compositionally biased region" description="Acidic residues" evidence="15">
    <location>
        <begin position="392"/>
        <end position="407"/>
    </location>
</feature>
<evidence type="ECO:0000256" key="15">
    <source>
        <dbReference type="SAM" id="MobiDB-lite"/>
    </source>
</evidence>
<evidence type="ECO:0000256" key="8">
    <source>
        <dbReference type="ARBA" id="ARBA00022777"/>
    </source>
</evidence>
<dbReference type="InterPro" id="IPR011009">
    <property type="entry name" value="Kinase-like_dom_sf"/>
</dbReference>
<evidence type="ECO:0000256" key="13">
    <source>
        <dbReference type="ARBA" id="ARBA00068353"/>
    </source>
</evidence>
<dbReference type="InterPro" id="IPR015285">
    <property type="entry name" value="RIO2_wHTH_N"/>
</dbReference>
<evidence type="ECO:0000256" key="11">
    <source>
        <dbReference type="ARBA" id="ARBA00047899"/>
    </source>
</evidence>
<evidence type="ECO:0000256" key="4">
    <source>
        <dbReference type="ARBA" id="ARBA00022527"/>
    </source>
</evidence>
<dbReference type="Pfam" id="PF09202">
    <property type="entry name" value="Rio2_N"/>
    <property type="match status" value="1"/>
</dbReference>
<protein>
    <recommendedName>
        <fullName evidence="13">Serine/threonine-protein kinase RIO2</fullName>
        <ecNumber evidence="3">2.7.11.1</ecNumber>
    </recommendedName>
    <alternativeName>
        <fullName evidence="14">Serine/threonine-protein kinase rio2</fullName>
    </alternativeName>
</protein>
<dbReference type="FunFam" id="1.10.510.10:FF:000601">
    <property type="entry name" value="Atypical/RIO/RIO2 protein kinase"/>
    <property type="match status" value="1"/>
</dbReference>
<dbReference type="GO" id="GO:0004674">
    <property type="term" value="F:protein serine/threonine kinase activity"/>
    <property type="evidence" value="ECO:0007669"/>
    <property type="project" value="UniProtKB-KW"/>
</dbReference>
<feature type="compositionally biased region" description="Acidic residues" evidence="15">
    <location>
        <begin position="344"/>
        <end position="374"/>
    </location>
</feature>
<dbReference type="Pfam" id="PF01163">
    <property type="entry name" value="RIO1"/>
    <property type="match status" value="1"/>
</dbReference>
<feature type="domain" description="RIO kinase" evidence="16">
    <location>
        <begin position="64"/>
        <end position="293"/>
    </location>
</feature>
<keyword evidence="9" id="KW-0067">ATP-binding</keyword>
<dbReference type="SMART" id="SM00090">
    <property type="entry name" value="RIO"/>
    <property type="match status" value="1"/>
</dbReference>
<dbReference type="Gene3D" id="1.10.10.10">
    <property type="entry name" value="Winged helix-like DNA-binding domain superfamily/Winged helix DNA-binding domain"/>
    <property type="match status" value="1"/>
</dbReference>
<evidence type="ECO:0000256" key="14">
    <source>
        <dbReference type="ARBA" id="ARBA00068837"/>
    </source>
</evidence>
<dbReference type="FunFam" id="1.10.10.10:FF:000053">
    <property type="entry name" value="Serine/threonine-protein kinase RIO2"/>
    <property type="match status" value="1"/>
</dbReference>
<dbReference type="FunFam" id="3.30.200.20:FF:000052">
    <property type="entry name" value="Serine/threonine-protein kinase RIO2"/>
    <property type="match status" value="1"/>
</dbReference>
<dbReference type="Gene3D" id="3.30.200.20">
    <property type="entry name" value="Phosphorylase Kinase, domain 1"/>
    <property type="match status" value="1"/>
</dbReference>
<dbReference type="GO" id="GO:0005829">
    <property type="term" value="C:cytosol"/>
    <property type="evidence" value="ECO:0007669"/>
    <property type="project" value="TreeGrafter"/>
</dbReference>
<evidence type="ECO:0000256" key="6">
    <source>
        <dbReference type="ARBA" id="ARBA00022723"/>
    </source>
</evidence>
<dbReference type="InterPro" id="IPR000687">
    <property type="entry name" value="RIO_kinase"/>
</dbReference>
<feature type="region of interest" description="Disordered" evidence="15">
    <location>
        <begin position="339"/>
        <end position="454"/>
    </location>
</feature>
<evidence type="ECO:0000313" key="18">
    <source>
        <dbReference type="Proteomes" id="UP001259832"/>
    </source>
</evidence>
<dbReference type="GO" id="GO:0005524">
    <property type="term" value="F:ATP binding"/>
    <property type="evidence" value="ECO:0007669"/>
    <property type="project" value="UniProtKB-KW"/>
</dbReference>
<dbReference type="PANTHER" id="PTHR45852">
    <property type="entry name" value="SER/THR-PROTEIN KINASE RIO2"/>
    <property type="match status" value="1"/>
</dbReference>
<comment type="caution">
    <text evidence="17">The sequence shown here is derived from an EMBL/GenBank/DDBJ whole genome shotgun (WGS) entry which is preliminary data.</text>
</comment>
<evidence type="ECO:0000256" key="5">
    <source>
        <dbReference type="ARBA" id="ARBA00022679"/>
    </source>
</evidence>
<dbReference type="InterPro" id="IPR036388">
    <property type="entry name" value="WH-like_DNA-bd_sf"/>
</dbReference>
<dbReference type="SUPFAM" id="SSF56112">
    <property type="entry name" value="Protein kinase-like (PK-like)"/>
    <property type="match status" value="1"/>
</dbReference>
<keyword evidence="6" id="KW-0479">Metal-binding</keyword>
<gene>
    <name evidence="17" type="ORF">P3T76_000281</name>
</gene>
<evidence type="ECO:0000256" key="9">
    <source>
        <dbReference type="ARBA" id="ARBA00022840"/>
    </source>
</evidence>
<keyword evidence="4" id="KW-0723">Serine/threonine-protein kinase</keyword>
<name>A0AAD9LTC6_9STRA</name>
<organism evidence="17 18">
    <name type="scientific">Phytophthora citrophthora</name>
    <dbReference type="NCBI Taxonomy" id="4793"/>
    <lineage>
        <taxon>Eukaryota</taxon>
        <taxon>Sar</taxon>
        <taxon>Stramenopiles</taxon>
        <taxon>Oomycota</taxon>
        <taxon>Peronosporomycetes</taxon>
        <taxon>Peronosporales</taxon>
        <taxon>Peronosporaceae</taxon>
        <taxon>Phytophthora</taxon>
    </lineage>
</organism>
<keyword evidence="10" id="KW-0460">Magnesium</keyword>
<comment type="cofactor">
    <cofactor evidence="1">
        <name>Mg(2+)</name>
        <dbReference type="ChEBI" id="CHEBI:18420"/>
    </cofactor>
</comment>
<dbReference type="EC" id="2.7.11.1" evidence="3"/>
<evidence type="ECO:0000313" key="17">
    <source>
        <dbReference type="EMBL" id="KAK1947991.1"/>
    </source>
</evidence>
<evidence type="ECO:0000256" key="12">
    <source>
        <dbReference type="ARBA" id="ARBA00048679"/>
    </source>
</evidence>
<evidence type="ECO:0000256" key="10">
    <source>
        <dbReference type="ARBA" id="ARBA00022842"/>
    </source>
</evidence>
<dbReference type="CDD" id="cd05144">
    <property type="entry name" value="RIO2_C"/>
    <property type="match status" value="1"/>
</dbReference>
<comment type="similarity">
    <text evidence="2">Belongs to the protein kinase superfamily. RIO-type Ser/Thr kinase family.</text>
</comment>
<dbReference type="InterPro" id="IPR036390">
    <property type="entry name" value="WH_DNA-bd_sf"/>
</dbReference>
<evidence type="ECO:0000256" key="2">
    <source>
        <dbReference type="ARBA" id="ARBA00009196"/>
    </source>
</evidence>
<keyword evidence="18" id="KW-1185">Reference proteome</keyword>
<dbReference type="EMBL" id="JASMQC010000001">
    <property type="protein sequence ID" value="KAK1947991.1"/>
    <property type="molecule type" value="Genomic_DNA"/>
</dbReference>
<evidence type="ECO:0000256" key="3">
    <source>
        <dbReference type="ARBA" id="ARBA00012513"/>
    </source>
</evidence>
<accession>A0AAD9LTC6</accession>
<dbReference type="InterPro" id="IPR018934">
    <property type="entry name" value="RIO_dom"/>
</dbReference>
<evidence type="ECO:0000259" key="16">
    <source>
        <dbReference type="SMART" id="SM00090"/>
    </source>
</evidence>
<dbReference type="AlphaFoldDB" id="A0AAD9LTC6"/>
<dbReference type="GO" id="GO:0046872">
    <property type="term" value="F:metal ion binding"/>
    <property type="evidence" value="ECO:0007669"/>
    <property type="project" value="UniProtKB-KW"/>
</dbReference>
<keyword evidence="7" id="KW-0547">Nucleotide-binding</keyword>
<keyword evidence="5" id="KW-0808">Transferase</keyword>
<comment type="catalytic activity">
    <reaction evidence="12">
        <text>L-seryl-[protein] + ATP = O-phospho-L-seryl-[protein] + ADP + H(+)</text>
        <dbReference type="Rhea" id="RHEA:17989"/>
        <dbReference type="Rhea" id="RHEA-COMP:9863"/>
        <dbReference type="Rhea" id="RHEA-COMP:11604"/>
        <dbReference type="ChEBI" id="CHEBI:15378"/>
        <dbReference type="ChEBI" id="CHEBI:29999"/>
        <dbReference type="ChEBI" id="CHEBI:30616"/>
        <dbReference type="ChEBI" id="CHEBI:83421"/>
        <dbReference type="ChEBI" id="CHEBI:456216"/>
        <dbReference type="EC" id="2.7.11.1"/>
    </reaction>
</comment>
<feature type="compositionally biased region" description="Basic and acidic residues" evidence="15">
    <location>
        <begin position="414"/>
        <end position="426"/>
    </location>
</feature>
<feature type="compositionally biased region" description="Polar residues" evidence="15">
    <location>
        <begin position="380"/>
        <end position="391"/>
    </location>
</feature>
<dbReference type="Proteomes" id="UP001259832">
    <property type="component" value="Unassembled WGS sequence"/>
</dbReference>
<comment type="catalytic activity">
    <reaction evidence="11">
        <text>L-threonyl-[protein] + ATP = O-phospho-L-threonyl-[protein] + ADP + H(+)</text>
        <dbReference type="Rhea" id="RHEA:46608"/>
        <dbReference type="Rhea" id="RHEA-COMP:11060"/>
        <dbReference type="Rhea" id="RHEA-COMP:11605"/>
        <dbReference type="ChEBI" id="CHEBI:15378"/>
        <dbReference type="ChEBI" id="CHEBI:30013"/>
        <dbReference type="ChEBI" id="CHEBI:30616"/>
        <dbReference type="ChEBI" id="CHEBI:61977"/>
        <dbReference type="ChEBI" id="CHEBI:456216"/>
        <dbReference type="EC" id="2.7.11.1"/>
    </reaction>
</comment>
<dbReference type="GO" id="GO:0030490">
    <property type="term" value="P:maturation of SSU-rRNA"/>
    <property type="evidence" value="ECO:0007669"/>
    <property type="project" value="TreeGrafter"/>
</dbReference>